<dbReference type="Proteomes" id="UP001629249">
    <property type="component" value="Unassembled WGS sequence"/>
</dbReference>
<evidence type="ECO:0000313" key="3">
    <source>
        <dbReference type="Proteomes" id="UP001629249"/>
    </source>
</evidence>
<organism evidence="2 3">
    <name type="scientific">Paraburkholderia agricolaris</name>
    <dbReference type="NCBI Taxonomy" id="2152888"/>
    <lineage>
        <taxon>Bacteria</taxon>
        <taxon>Pseudomonadati</taxon>
        <taxon>Pseudomonadota</taxon>
        <taxon>Betaproteobacteria</taxon>
        <taxon>Burkholderiales</taxon>
        <taxon>Burkholderiaceae</taxon>
        <taxon>Paraburkholderia</taxon>
    </lineage>
</organism>
<name>A0ABW8ZP44_9BURK</name>
<proteinExistence type="predicted"/>
<dbReference type="Pfam" id="PF12728">
    <property type="entry name" value="HTH_17"/>
    <property type="match status" value="1"/>
</dbReference>
<dbReference type="InterPro" id="IPR041657">
    <property type="entry name" value="HTH_17"/>
</dbReference>
<evidence type="ECO:0000313" key="2">
    <source>
        <dbReference type="EMBL" id="MFL9885007.1"/>
    </source>
</evidence>
<dbReference type="Gene3D" id="1.10.238.160">
    <property type="match status" value="1"/>
</dbReference>
<reference evidence="2 3" key="1">
    <citation type="journal article" date="2024" name="Chem. Sci.">
        <title>Discovery of megapolipeptins by genome mining of a Burkholderiales bacteria collection.</title>
        <authorList>
            <person name="Paulo B.S."/>
            <person name="Recchia M.J.J."/>
            <person name="Lee S."/>
            <person name="Fergusson C.H."/>
            <person name="Romanowski S.B."/>
            <person name="Hernandez A."/>
            <person name="Krull N."/>
            <person name="Liu D.Y."/>
            <person name="Cavanagh H."/>
            <person name="Bos A."/>
            <person name="Gray C.A."/>
            <person name="Murphy B.T."/>
            <person name="Linington R.G."/>
            <person name="Eustaquio A.S."/>
        </authorList>
    </citation>
    <scope>NUCLEOTIDE SEQUENCE [LARGE SCALE GENOMIC DNA]</scope>
    <source>
        <strain evidence="2 3">RL16-012-BIC-B</strain>
    </source>
</reference>
<accession>A0ABW8ZP44</accession>
<comment type="caution">
    <text evidence="2">The sequence shown here is derived from an EMBL/GenBank/DDBJ whole genome shotgun (WGS) entry which is preliminary data.</text>
</comment>
<evidence type="ECO:0000259" key="1">
    <source>
        <dbReference type="Pfam" id="PF12728"/>
    </source>
</evidence>
<protein>
    <submittedName>
        <fullName evidence="2">Helix-turn-helix domain-containing protein</fullName>
    </submittedName>
</protein>
<keyword evidence="3" id="KW-1185">Reference proteome</keyword>
<feature type="domain" description="Helix-turn-helix" evidence="1">
    <location>
        <begin position="8"/>
        <end position="55"/>
    </location>
</feature>
<gene>
    <name evidence="2" type="ORF">PQR66_18335</name>
</gene>
<sequence length="59" mass="6418">MEQLLPPEALAAVLGIKKRSVYILRARGGNLPPGIKIGRLLRFRPADVQAWLAKQPASA</sequence>
<dbReference type="RefSeq" id="WP_408330713.1">
    <property type="nucleotide sequence ID" value="NZ_JAQQFH010000016.1"/>
</dbReference>
<dbReference type="EMBL" id="JAQQFN010000013">
    <property type="protein sequence ID" value="MFL9885007.1"/>
    <property type="molecule type" value="Genomic_DNA"/>
</dbReference>